<dbReference type="RefSeq" id="WP_338465096.1">
    <property type="nucleotide sequence ID" value="NZ_CP144921.1"/>
</dbReference>
<dbReference type="Proteomes" id="UP001341136">
    <property type="component" value="Chromosome"/>
</dbReference>
<dbReference type="InterPro" id="IPR058600">
    <property type="entry name" value="YhjD-like"/>
</dbReference>
<dbReference type="EMBL" id="CP144921">
    <property type="protein sequence ID" value="WWA30340.1"/>
    <property type="molecule type" value="Genomic_DNA"/>
</dbReference>
<evidence type="ECO:0000313" key="1">
    <source>
        <dbReference type="EMBL" id="WWA30340.1"/>
    </source>
</evidence>
<gene>
    <name evidence="1" type="ORF">V5G21_00660</name>
</gene>
<dbReference type="Pfam" id="PF26325">
    <property type="entry name" value="YhjD"/>
    <property type="match status" value="1"/>
</dbReference>
<organism evidence="1 2">
    <name type="scientific">Shouchella rhizosphaerae</name>
    <dbReference type="NCBI Taxonomy" id="866786"/>
    <lineage>
        <taxon>Bacteria</taxon>
        <taxon>Bacillati</taxon>
        <taxon>Bacillota</taxon>
        <taxon>Bacilli</taxon>
        <taxon>Bacillales</taxon>
        <taxon>Bacillaceae</taxon>
        <taxon>Shouchella</taxon>
    </lineage>
</organism>
<keyword evidence="2" id="KW-1185">Reference proteome</keyword>
<accession>A0ABZ2CWC8</accession>
<protein>
    <submittedName>
        <fullName evidence="1">Uncharacterized protein</fullName>
    </submittedName>
</protein>
<sequence length="144" mass="16001">MSAYDEEVEAIFGVPAPSKGADPSPELTACTYVYTRYARAILERELALFENAALPVKYPSVYAALIKDALARLSADMRDIKAYMARANLRVDDKPRSTAQGNTVSFTYWHRGRIGDVGGAKYLVKKRVKGVVAYYLNADTKKTR</sequence>
<reference evidence="1 2" key="1">
    <citation type="submission" date="2024-01" db="EMBL/GenBank/DDBJ databases">
        <title>Culturomics analysis of mouse respiratory tract.</title>
        <authorList>
            <person name="Phillips A.M."/>
            <person name="Collette N.M."/>
            <person name="Mageeney C.M."/>
            <person name="Sinha A."/>
            <person name="Hern K.E."/>
            <person name="Arkin A.P."/>
            <person name="Williams K.P."/>
            <person name="Branda S."/>
        </authorList>
    </citation>
    <scope>NUCLEOTIDE SEQUENCE [LARGE SCALE GENOMIC DNA]</scope>
    <source>
        <strain evidence="1 2">CP20</strain>
    </source>
</reference>
<name>A0ABZ2CWC8_9BACI</name>
<evidence type="ECO:0000313" key="2">
    <source>
        <dbReference type="Proteomes" id="UP001341136"/>
    </source>
</evidence>
<proteinExistence type="predicted"/>